<evidence type="ECO:0000313" key="3">
    <source>
        <dbReference type="EMBL" id="KAJ9669131.1"/>
    </source>
</evidence>
<accession>A0ABQ9P572</accession>
<dbReference type="Proteomes" id="UP001172684">
    <property type="component" value="Unassembled WGS sequence"/>
</dbReference>
<proteinExistence type="predicted"/>
<dbReference type="PANTHER" id="PTHR35870:SF6">
    <property type="entry name" value="MGS207 PROTEIN"/>
    <property type="match status" value="1"/>
</dbReference>
<evidence type="ECO:0000256" key="1">
    <source>
        <dbReference type="ARBA" id="ARBA00023002"/>
    </source>
</evidence>
<dbReference type="InterPro" id="IPR003093">
    <property type="entry name" value="Bcl2_BH4"/>
</dbReference>
<dbReference type="PANTHER" id="PTHR35870">
    <property type="entry name" value="PROTEIN, PUTATIVE (AFU_ORTHOLOGUE AFUA_5G03330)-RELATED"/>
    <property type="match status" value="1"/>
</dbReference>
<dbReference type="Pfam" id="PF14027">
    <property type="entry name" value="Questin_oxidase"/>
    <property type="match status" value="1"/>
</dbReference>
<organism evidence="3 4">
    <name type="scientific">Coniosporium apollinis</name>
    <dbReference type="NCBI Taxonomy" id="61459"/>
    <lineage>
        <taxon>Eukaryota</taxon>
        <taxon>Fungi</taxon>
        <taxon>Dikarya</taxon>
        <taxon>Ascomycota</taxon>
        <taxon>Pezizomycotina</taxon>
        <taxon>Dothideomycetes</taxon>
        <taxon>Dothideomycetes incertae sedis</taxon>
        <taxon>Coniosporium</taxon>
    </lineage>
</organism>
<name>A0ABQ9P572_9PEZI</name>
<gene>
    <name evidence="3" type="ORF">H2201_000957</name>
</gene>
<comment type="caution">
    <text evidence="3">The sequence shown here is derived from an EMBL/GenBank/DDBJ whole genome shotgun (WGS) entry which is preliminary data.</text>
</comment>
<evidence type="ECO:0000259" key="2">
    <source>
        <dbReference type="PROSITE" id="PS50063"/>
    </source>
</evidence>
<dbReference type="EMBL" id="JAPDRL010000004">
    <property type="protein sequence ID" value="KAJ9669131.1"/>
    <property type="molecule type" value="Genomic_DNA"/>
</dbReference>
<dbReference type="InterPro" id="IPR025337">
    <property type="entry name" value="Questin_oxidase-like"/>
</dbReference>
<sequence>MFTQFSRLRLPTFGFGSKAPTVDIPSVEIHDVEEAADKRPRTLKHLIRANHVNHSIIYHNLQFHNHNAHILGSAYILGASPEHLNEIYDKESKELEPWRDSPGEISKDDWRDFLGKREYQRAFVDYFEDQLVQYGYDWKQLIHDYMFEGKEPLINSVISGLGHPLIHLGYGFELSSRTVAIEALAHATCFHNYLHKYLDDPSYTKPSTYTSRSILEILKNVSNDKRFDDLFTEPGADNITPLLGDHEAEVLEHWNAWQVEDPRAQFEESQKAAVALLVGTPRPGGREGKYDFFIVHLLTSSHAVRILLPLIPAKFQVPLVRQWWLFALAVYVAQLRPSVEMSRITDYDVKGRDWKFVVDKALNGPHSLDAHYVKACRAMKEAAHTWGDKENYYLKAAVKFADEFESWGGFGAMDEEGHMHERRVSA</sequence>
<keyword evidence="1" id="KW-0560">Oxidoreductase</keyword>
<evidence type="ECO:0000313" key="4">
    <source>
        <dbReference type="Proteomes" id="UP001172684"/>
    </source>
</evidence>
<dbReference type="PROSITE" id="PS50063">
    <property type="entry name" value="BH4_2"/>
    <property type="match status" value="1"/>
</dbReference>
<feature type="domain" description="Apoptosis regulator Bcl-2 family BH4" evidence="2">
    <location>
        <begin position="119"/>
        <end position="138"/>
    </location>
</feature>
<keyword evidence="4" id="KW-1185">Reference proteome</keyword>
<protein>
    <recommendedName>
        <fullName evidence="2">Apoptosis regulator Bcl-2 family BH4 domain-containing protein</fullName>
    </recommendedName>
</protein>
<reference evidence="3" key="1">
    <citation type="submission" date="2022-10" db="EMBL/GenBank/DDBJ databases">
        <title>Culturing micro-colonial fungi from biological soil crusts in the Mojave desert and describing Neophaeococcomyces mojavensis, and introducing the new genera and species Taxawa tesnikishii.</title>
        <authorList>
            <person name="Kurbessoian T."/>
            <person name="Stajich J.E."/>
        </authorList>
    </citation>
    <scope>NUCLEOTIDE SEQUENCE</scope>
    <source>
        <strain evidence="3">TK_1</strain>
    </source>
</reference>